<sequence>MKNKILIIVLLLAPGLFAREMGDFVKDIKITPLHFSIPDFVSEKLSDGTEILALPNSEFPIIYSELHIYHGKKDLGERPVEIIRLLEDSWEFSGTKSYPKDTLLQEFENLGASFSLSIGYHKTVIGFSYLKKDEARVFELFQSFWKESALNDEVISTMRGRILEEIKRRNDNPSAVGGRKSQELLFSGTLQGKTSTIQGLEGIKKEDLIEFQKEILSEKKRVLILSGDVNVSSWKKNLSALAVYEAPPKVSSEEITTENLKQSLAGAKSKNILVDKDVSQSFVIMMGVLPKHNDPDFYSIQVLNYIIGGGGFNSYFMREIRNNRGLAYSAGSSADFQDQYGVINFFAMTKTESVPEVVSLMKELIDSKFINTIKEEELTRAKVAITNQFVFLFDDSKKVLNNDLRFKEHHMPKEYLVNFRENIEKVSLSDIQRVGKLYFNPEKLATVVVGPKSLKQNLGEKFQVISPEDRIP</sequence>
<dbReference type="Pfam" id="PF00675">
    <property type="entry name" value="Peptidase_M16"/>
    <property type="match status" value="1"/>
</dbReference>
<organism evidence="3 4">
    <name type="scientific">Leptospira kobayashii</name>
    <dbReference type="NCBI Taxonomy" id="1917830"/>
    <lineage>
        <taxon>Bacteria</taxon>
        <taxon>Pseudomonadati</taxon>
        <taxon>Spirochaetota</taxon>
        <taxon>Spirochaetia</taxon>
        <taxon>Leptospirales</taxon>
        <taxon>Leptospiraceae</taxon>
        <taxon>Leptospira</taxon>
    </lineage>
</organism>
<feature type="domain" description="Peptidase M16 N-terminal" evidence="1">
    <location>
        <begin position="92"/>
        <end position="176"/>
    </location>
</feature>
<evidence type="ECO:0000259" key="1">
    <source>
        <dbReference type="Pfam" id="PF00675"/>
    </source>
</evidence>
<dbReference type="InterPro" id="IPR011249">
    <property type="entry name" value="Metalloenz_LuxS/M16"/>
</dbReference>
<dbReference type="PANTHER" id="PTHR11851:SF225">
    <property type="entry name" value="NON-PEPTIDASE HOMOLOG YMXG"/>
    <property type="match status" value="1"/>
</dbReference>
<dbReference type="InterPro" id="IPR011765">
    <property type="entry name" value="Pept_M16_N"/>
</dbReference>
<name>A0ABM7UIC0_9LEPT</name>
<protein>
    <submittedName>
        <fullName evidence="3">Peptidase M16</fullName>
    </submittedName>
</protein>
<dbReference type="InterPro" id="IPR050361">
    <property type="entry name" value="MPP/UQCRC_Complex"/>
</dbReference>
<feature type="domain" description="Peptidase M16 C-terminal" evidence="2">
    <location>
        <begin position="203"/>
        <end position="382"/>
    </location>
</feature>
<dbReference type="EMBL" id="AP025028">
    <property type="protein sequence ID" value="BDA78361.1"/>
    <property type="molecule type" value="Genomic_DNA"/>
</dbReference>
<accession>A0ABM7UIC0</accession>
<dbReference type="SUPFAM" id="SSF63411">
    <property type="entry name" value="LuxS/MPP-like metallohydrolase"/>
    <property type="match status" value="2"/>
</dbReference>
<reference evidence="3 4" key="1">
    <citation type="submission" date="2021-08" db="EMBL/GenBank/DDBJ databases">
        <title>Complete genome sequence of Leptospira kobayashii strain E30.</title>
        <authorList>
            <person name="Nakao R."/>
            <person name="Nakamura S."/>
            <person name="Masuzawa T."/>
            <person name="Koizumi N."/>
        </authorList>
    </citation>
    <scope>NUCLEOTIDE SEQUENCE [LARGE SCALE GENOMIC DNA]</scope>
    <source>
        <strain evidence="3 4">E30</strain>
    </source>
</reference>
<proteinExistence type="predicted"/>
<dbReference type="Proteomes" id="UP000245263">
    <property type="component" value="Chromosome 1"/>
</dbReference>
<evidence type="ECO:0000313" key="4">
    <source>
        <dbReference type="Proteomes" id="UP000245263"/>
    </source>
</evidence>
<dbReference type="Gene3D" id="3.30.830.10">
    <property type="entry name" value="Metalloenzyme, LuxS/M16 peptidase-like"/>
    <property type="match status" value="2"/>
</dbReference>
<gene>
    <name evidence="3" type="ORF">LPTSP3_g12910</name>
</gene>
<evidence type="ECO:0000259" key="2">
    <source>
        <dbReference type="Pfam" id="PF05193"/>
    </source>
</evidence>
<dbReference type="PANTHER" id="PTHR11851">
    <property type="entry name" value="METALLOPROTEASE"/>
    <property type="match status" value="1"/>
</dbReference>
<dbReference type="InterPro" id="IPR007863">
    <property type="entry name" value="Peptidase_M16_C"/>
</dbReference>
<dbReference type="RefSeq" id="WP_109018795.1">
    <property type="nucleotide sequence ID" value="NZ_AP025028.1"/>
</dbReference>
<dbReference type="Pfam" id="PF05193">
    <property type="entry name" value="Peptidase_M16_C"/>
    <property type="match status" value="1"/>
</dbReference>
<keyword evidence="4" id="KW-1185">Reference proteome</keyword>
<evidence type="ECO:0000313" key="3">
    <source>
        <dbReference type="EMBL" id="BDA78361.1"/>
    </source>
</evidence>